<dbReference type="InterPro" id="IPR001387">
    <property type="entry name" value="Cro/C1-type_HTH"/>
</dbReference>
<gene>
    <name evidence="2" type="ORF">ACTIVE_2893</name>
</gene>
<evidence type="ECO:0000259" key="1">
    <source>
        <dbReference type="PROSITE" id="PS50943"/>
    </source>
</evidence>
<keyword evidence="3" id="KW-1185">Reference proteome</keyword>
<dbReference type="SUPFAM" id="SSF47413">
    <property type="entry name" value="lambda repressor-like DNA-binding domains"/>
    <property type="match status" value="1"/>
</dbReference>
<proteinExistence type="predicted"/>
<reference evidence="2 3" key="1">
    <citation type="submission" date="2020-05" db="EMBL/GenBank/DDBJ databases">
        <title>Actinomadura verrucosospora NRRL-B18236 (PFL_A860) Genome sequencing and assembly.</title>
        <authorList>
            <person name="Samborskyy M."/>
        </authorList>
    </citation>
    <scope>NUCLEOTIDE SEQUENCE [LARGE SCALE GENOMIC DNA]</scope>
    <source>
        <strain evidence="2 3">NRRL:B18236</strain>
    </source>
</reference>
<name>A0A7D3VRI6_ACTVE</name>
<dbReference type="Pfam" id="PF17765">
    <property type="entry name" value="MLTR_LBD"/>
    <property type="match status" value="1"/>
</dbReference>
<sequence length="284" mass="31774">MLGRMDRQETAAFLRARRARVQPADVGLQPGTRRRTPGLRREEVARLAGMSVDYYIRLEQGRGPRPSRQILAALARALRLSDDERSHLYNLAGEPMGPPPGPPQEVPAGILHLLERLDDTPAFVLDAKYDVLAWNDMAAALIADFSVVAPRERNIVRAFFLHPDACLIDDDDEYGRFAQQSVADLRAAAGRYPHDPGIKALVSELNESSDLFRRLWDRHQVEVRRGGTKRMKHPVVGDLEVFCDVLVVPDRDQKVVLYTAAPGTPSHEALRLLRVVGTQDLSPR</sequence>
<keyword evidence="2" id="KW-0238">DNA-binding</keyword>
<dbReference type="GO" id="GO:0003677">
    <property type="term" value="F:DNA binding"/>
    <property type="evidence" value="ECO:0007669"/>
    <property type="project" value="UniProtKB-KW"/>
</dbReference>
<dbReference type="Gene3D" id="3.30.450.180">
    <property type="match status" value="1"/>
</dbReference>
<feature type="domain" description="HTH cro/C1-type" evidence="1">
    <location>
        <begin position="38"/>
        <end position="85"/>
    </location>
</feature>
<dbReference type="Gene3D" id="1.10.260.40">
    <property type="entry name" value="lambda repressor-like DNA-binding domains"/>
    <property type="match status" value="1"/>
</dbReference>
<dbReference type="Pfam" id="PF13560">
    <property type="entry name" value="HTH_31"/>
    <property type="match status" value="1"/>
</dbReference>
<organism evidence="2 3">
    <name type="scientific">Actinomadura verrucosospora</name>
    <dbReference type="NCBI Taxonomy" id="46165"/>
    <lineage>
        <taxon>Bacteria</taxon>
        <taxon>Bacillati</taxon>
        <taxon>Actinomycetota</taxon>
        <taxon>Actinomycetes</taxon>
        <taxon>Streptosporangiales</taxon>
        <taxon>Thermomonosporaceae</taxon>
        <taxon>Actinomadura</taxon>
    </lineage>
</organism>
<protein>
    <submittedName>
        <fullName evidence="2">DNA-binding protein, HTH regulator</fullName>
    </submittedName>
</protein>
<dbReference type="InterPro" id="IPR041413">
    <property type="entry name" value="MLTR_LBD"/>
</dbReference>
<dbReference type="InterPro" id="IPR010982">
    <property type="entry name" value="Lambda_DNA-bd_dom_sf"/>
</dbReference>
<accession>A0A7D3VRI6</accession>
<dbReference type="PANTHER" id="PTHR35010">
    <property type="entry name" value="BLL4672 PROTEIN-RELATED"/>
    <property type="match status" value="1"/>
</dbReference>
<dbReference type="PANTHER" id="PTHR35010:SF2">
    <property type="entry name" value="BLL4672 PROTEIN"/>
    <property type="match status" value="1"/>
</dbReference>
<dbReference type="EMBL" id="CP053892">
    <property type="protein sequence ID" value="QKG21255.1"/>
    <property type="molecule type" value="Genomic_DNA"/>
</dbReference>
<dbReference type="SMART" id="SM00530">
    <property type="entry name" value="HTH_XRE"/>
    <property type="match status" value="1"/>
</dbReference>
<evidence type="ECO:0000313" key="2">
    <source>
        <dbReference type="EMBL" id="QKG21255.1"/>
    </source>
</evidence>
<evidence type="ECO:0000313" key="3">
    <source>
        <dbReference type="Proteomes" id="UP000501240"/>
    </source>
</evidence>
<dbReference type="PROSITE" id="PS50943">
    <property type="entry name" value="HTH_CROC1"/>
    <property type="match status" value="1"/>
</dbReference>
<dbReference type="CDD" id="cd00093">
    <property type="entry name" value="HTH_XRE"/>
    <property type="match status" value="1"/>
</dbReference>
<dbReference type="Proteomes" id="UP000501240">
    <property type="component" value="Chromosome"/>
</dbReference>
<dbReference type="AlphaFoldDB" id="A0A7D3VRI6"/>